<comment type="similarity">
    <text evidence="2">Belongs to the peptidase M20A family. ArgE subfamily.</text>
</comment>
<dbReference type="GO" id="GO:0008777">
    <property type="term" value="F:acetylornithine deacetylase activity"/>
    <property type="evidence" value="ECO:0007669"/>
    <property type="project" value="TreeGrafter"/>
</dbReference>
<keyword evidence="12" id="KW-1185">Reference proteome</keyword>
<keyword evidence="5" id="KW-0028">Amino-acid biosynthesis</keyword>
<protein>
    <submittedName>
        <fullName evidence="11">Acetylornithine deacetylase</fullName>
    </submittedName>
</protein>
<keyword evidence="4" id="KW-0055">Arginine biosynthesis</keyword>
<evidence type="ECO:0000256" key="6">
    <source>
        <dbReference type="ARBA" id="ARBA00022723"/>
    </source>
</evidence>
<name>A0A917Q4D4_9HYPH</name>
<evidence type="ECO:0000313" key="11">
    <source>
        <dbReference type="EMBL" id="GGK20061.1"/>
    </source>
</evidence>
<comment type="cofactor">
    <cofactor evidence="1">
        <name>Zn(2+)</name>
        <dbReference type="ChEBI" id="CHEBI:29105"/>
    </cofactor>
</comment>
<keyword evidence="6" id="KW-0479">Metal-binding</keyword>
<evidence type="ECO:0000256" key="3">
    <source>
        <dbReference type="ARBA" id="ARBA00022490"/>
    </source>
</evidence>
<keyword evidence="3" id="KW-0963">Cytoplasm</keyword>
<dbReference type="NCBIfam" id="NF005710">
    <property type="entry name" value="PRK07522.1"/>
    <property type="match status" value="1"/>
</dbReference>
<dbReference type="CDD" id="cd03894">
    <property type="entry name" value="M20_ArgE"/>
    <property type="match status" value="1"/>
</dbReference>
<dbReference type="SUPFAM" id="SSF55031">
    <property type="entry name" value="Bacterial exopeptidase dimerisation domain"/>
    <property type="match status" value="1"/>
</dbReference>
<proteinExistence type="inferred from homology"/>
<dbReference type="PROSITE" id="PS00759">
    <property type="entry name" value="ARGE_DAPE_CPG2_2"/>
    <property type="match status" value="1"/>
</dbReference>
<feature type="domain" description="Peptidase M20 dimerisation" evidence="10">
    <location>
        <begin position="175"/>
        <end position="284"/>
    </location>
</feature>
<comment type="caution">
    <text evidence="11">The sequence shown here is derived from an EMBL/GenBank/DDBJ whole genome shotgun (WGS) entry which is preliminary data.</text>
</comment>
<dbReference type="Proteomes" id="UP000600449">
    <property type="component" value="Unassembled WGS sequence"/>
</dbReference>
<dbReference type="InterPro" id="IPR010169">
    <property type="entry name" value="AcOrn-deacetyl"/>
</dbReference>
<dbReference type="InterPro" id="IPR036264">
    <property type="entry name" value="Bact_exopeptidase_dim_dom"/>
</dbReference>
<keyword evidence="9" id="KW-0170">Cobalt</keyword>
<dbReference type="Pfam" id="PF07687">
    <property type="entry name" value="M20_dimer"/>
    <property type="match status" value="1"/>
</dbReference>
<dbReference type="InterPro" id="IPR002933">
    <property type="entry name" value="Peptidase_M20"/>
</dbReference>
<dbReference type="Gene3D" id="3.40.630.10">
    <property type="entry name" value="Zn peptidases"/>
    <property type="match status" value="1"/>
</dbReference>
<sequence>MPPARMTSLEMLERLVGFDTESHKSNLPLIDFAESWLAGHGVRTIRLPNAAGDKAALVAQIGPDVEGGVVLSGHTDVVPVAGQAWSSDPYRLRVENGRAYGRGATDMKGFDALVLALVPDFLAADLKRPITIVLSYDEETTCLGVVDAIAALGRDVPRPAAIIVGEPTGLEVADSHKGVAMCETRVTGTEAHSSRITDGASAVMGAGSFVDRLNRLGDRLIADGDATGRFDPPFSTVHVATIAGGSARNILARECLIGWEIRYIPGVDIGALQAQVEEIAREVTAERLTRYGPFGTIENVWSVDVPGLAPDEGSEAERLALRLAKRNRPMTVAYGSEAGRFQAVGLPTVLCGPGDIARAHKADEYITLDELAAGEAFLRRLADELSR</sequence>
<evidence type="ECO:0000256" key="7">
    <source>
        <dbReference type="ARBA" id="ARBA00022801"/>
    </source>
</evidence>
<reference evidence="11 12" key="1">
    <citation type="journal article" date="2014" name="Int. J. Syst. Evol. Microbiol.">
        <title>Complete genome sequence of Corynebacterium casei LMG S-19264T (=DSM 44701T), isolated from a smear-ripened cheese.</title>
        <authorList>
            <consortium name="US DOE Joint Genome Institute (JGI-PGF)"/>
            <person name="Walter F."/>
            <person name="Albersmeier A."/>
            <person name="Kalinowski J."/>
            <person name="Ruckert C."/>
        </authorList>
    </citation>
    <scope>NUCLEOTIDE SEQUENCE [LARGE SCALE GENOMIC DNA]</scope>
    <source>
        <strain evidence="11 12">CGMCC 1.9161</strain>
    </source>
</reference>
<dbReference type="PANTHER" id="PTHR43808">
    <property type="entry name" value="ACETYLORNITHINE DEACETYLASE"/>
    <property type="match status" value="1"/>
</dbReference>
<evidence type="ECO:0000259" key="10">
    <source>
        <dbReference type="Pfam" id="PF07687"/>
    </source>
</evidence>
<dbReference type="AlphaFoldDB" id="A0A917Q4D4"/>
<accession>A0A917Q4D4</accession>
<evidence type="ECO:0000256" key="8">
    <source>
        <dbReference type="ARBA" id="ARBA00022833"/>
    </source>
</evidence>
<evidence type="ECO:0000313" key="12">
    <source>
        <dbReference type="Proteomes" id="UP000600449"/>
    </source>
</evidence>
<gene>
    <name evidence="11" type="ORF">GCM10011322_03410</name>
</gene>
<dbReference type="Gene3D" id="3.30.70.360">
    <property type="match status" value="1"/>
</dbReference>
<dbReference type="InterPro" id="IPR050072">
    <property type="entry name" value="Peptidase_M20A"/>
</dbReference>
<organism evidence="11 12">
    <name type="scientific">Salinarimonas ramus</name>
    <dbReference type="NCBI Taxonomy" id="690164"/>
    <lineage>
        <taxon>Bacteria</taxon>
        <taxon>Pseudomonadati</taxon>
        <taxon>Pseudomonadota</taxon>
        <taxon>Alphaproteobacteria</taxon>
        <taxon>Hyphomicrobiales</taxon>
        <taxon>Salinarimonadaceae</taxon>
        <taxon>Salinarimonas</taxon>
    </lineage>
</organism>
<dbReference type="Pfam" id="PF01546">
    <property type="entry name" value="Peptidase_M20"/>
    <property type="match status" value="1"/>
</dbReference>
<evidence type="ECO:0000256" key="1">
    <source>
        <dbReference type="ARBA" id="ARBA00001947"/>
    </source>
</evidence>
<keyword evidence="7" id="KW-0378">Hydrolase</keyword>
<dbReference type="PANTHER" id="PTHR43808:SF31">
    <property type="entry name" value="N-ACETYL-L-CITRULLINE DEACETYLASE"/>
    <property type="match status" value="1"/>
</dbReference>
<dbReference type="GO" id="GO:0046872">
    <property type="term" value="F:metal ion binding"/>
    <property type="evidence" value="ECO:0007669"/>
    <property type="project" value="UniProtKB-KW"/>
</dbReference>
<dbReference type="NCBIfam" id="TIGR01892">
    <property type="entry name" value="AcOrn-deacetyl"/>
    <property type="match status" value="1"/>
</dbReference>
<dbReference type="GO" id="GO:0006526">
    <property type="term" value="P:L-arginine biosynthetic process"/>
    <property type="evidence" value="ECO:0007669"/>
    <property type="project" value="UniProtKB-KW"/>
</dbReference>
<keyword evidence="8" id="KW-0862">Zinc</keyword>
<evidence type="ECO:0000256" key="4">
    <source>
        <dbReference type="ARBA" id="ARBA00022571"/>
    </source>
</evidence>
<dbReference type="InterPro" id="IPR011650">
    <property type="entry name" value="Peptidase_M20_dimer"/>
</dbReference>
<dbReference type="InterPro" id="IPR001261">
    <property type="entry name" value="ArgE/DapE_CS"/>
</dbReference>
<evidence type="ECO:0000256" key="5">
    <source>
        <dbReference type="ARBA" id="ARBA00022605"/>
    </source>
</evidence>
<dbReference type="EMBL" id="BMMF01000001">
    <property type="protein sequence ID" value="GGK20061.1"/>
    <property type="molecule type" value="Genomic_DNA"/>
</dbReference>
<dbReference type="RefSeq" id="WP_188908840.1">
    <property type="nucleotide sequence ID" value="NZ_BMMF01000001.1"/>
</dbReference>
<evidence type="ECO:0000256" key="9">
    <source>
        <dbReference type="ARBA" id="ARBA00023285"/>
    </source>
</evidence>
<dbReference type="SUPFAM" id="SSF53187">
    <property type="entry name" value="Zn-dependent exopeptidases"/>
    <property type="match status" value="1"/>
</dbReference>
<evidence type="ECO:0000256" key="2">
    <source>
        <dbReference type="ARBA" id="ARBA00005691"/>
    </source>
</evidence>